<dbReference type="GO" id="GO:0016020">
    <property type="term" value="C:membrane"/>
    <property type="evidence" value="ECO:0007669"/>
    <property type="project" value="UniProtKB-SubCell"/>
</dbReference>
<protein>
    <submittedName>
        <fullName evidence="8">Sulfate transporter</fullName>
    </submittedName>
</protein>
<dbReference type="Gene3D" id="3.30.750.24">
    <property type="entry name" value="STAS domain"/>
    <property type="match status" value="1"/>
</dbReference>
<feature type="transmembrane region" description="Helical" evidence="6">
    <location>
        <begin position="429"/>
        <end position="452"/>
    </location>
</feature>
<feature type="transmembrane region" description="Helical" evidence="6">
    <location>
        <begin position="527"/>
        <end position="553"/>
    </location>
</feature>
<feature type="domain" description="STAS" evidence="7">
    <location>
        <begin position="583"/>
        <end position="715"/>
    </location>
</feature>
<feature type="region of interest" description="Disordered" evidence="5">
    <location>
        <begin position="32"/>
        <end position="74"/>
    </location>
</feature>
<dbReference type="SUPFAM" id="SSF52091">
    <property type="entry name" value="SpoIIaa-like"/>
    <property type="match status" value="1"/>
</dbReference>
<gene>
    <name evidence="8" type="ORF">CPAG_02805</name>
</gene>
<dbReference type="OrthoDB" id="427213at2759"/>
<reference evidence="9" key="2">
    <citation type="journal article" date="2009" name="Genome Res.">
        <title>Comparative genomic analyses of the human fungal pathogens Coccidioides and their relatives.</title>
        <authorList>
            <person name="Sharpton T.J."/>
            <person name="Stajich J.E."/>
            <person name="Rounsley S.D."/>
            <person name="Gardner M.J."/>
            <person name="Wortman J.R."/>
            <person name="Jordar V.S."/>
            <person name="Maiti R."/>
            <person name="Kodira C.D."/>
            <person name="Neafsey D.E."/>
            <person name="Zeng Q."/>
            <person name="Hung C.-Y."/>
            <person name="McMahan C."/>
            <person name="Muszewska A."/>
            <person name="Grynberg M."/>
            <person name="Mandel M.A."/>
            <person name="Kellner E.M."/>
            <person name="Barker B.M."/>
            <person name="Galgiani J.N."/>
            <person name="Orbach M.J."/>
            <person name="Kirkland T.N."/>
            <person name="Cole G.T."/>
            <person name="Henn M.R."/>
            <person name="Birren B.W."/>
            <person name="Taylor J.W."/>
        </authorList>
    </citation>
    <scope>NUCLEOTIDE SEQUENCE [LARGE SCALE GENOMIC DNA]</scope>
    <source>
        <strain evidence="9">RMSCC 3488</strain>
    </source>
</reference>
<evidence type="ECO:0000256" key="5">
    <source>
        <dbReference type="SAM" id="MobiDB-lite"/>
    </source>
</evidence>
<feature type="compositionally biased region" description="Polar residues" evidence="5">
    <location>
        <begin position="41"/>
        <end position="56"/>
    </location>
</feature>
<dbReference type="Pfam" id="PF00916">
    <property type="entry name" value="Sulfate_transp"/>
    <property type="match status" value="1"/>
</dbReference>
<evidence type="ECO:0000256" key="6">
    <source>
        <dbReference type="SAM" id="Phobius"/>
    </source>
</evidence>
<dbReference type="Pfam" id="PF01740">
    <property type="entry name" value="STAS"/>
    <property type="match status" value="1"/>
</dbReference>
<organism evidence="8 9">
    <name type="scientific">Coccidioides posadasii RMSCC 3488</name>
    <dbReference type="NCBI Taxonomy" id="454284"/>
    <lineage>
        <taxon>Eukaryota</taxon>
        <taxon>Fungi</taxon>
        <taxon>Dikarya</taxon>
        <taxon>Ascomycota</taxon>
        <taxon>Pezizomycotina</taxon>
        <taxon>Eurotiomycetes</taxon>
        <taxon>Eurotiomycetidae</taxon>
        <taxon>Onygenales</taxon>
        <taxon>Onygenaceae</taxon>
        <taxon>Coccidioides</taxon>
    </lineage>
</organism>
<dbReference type="InterPro" id="IPR036513">
    <property type="entry name" value="STAS_dom_sf"/>
</dbReference>
<dbReference type="Proteomes" id="UP000054567">
    <property type="component" value="Unassembled WGS sequence"/>
</dbReference>
<feature type="transmembrane region" description="Helical" evidence="6">
    <location>
        <begin position="245"/>
        <end position="264"/>
    </location>
</feature>
<dbReference type="InterPro" id="IPR001902">
    <property type="entry name" value="SLC26A/SulP_fam"/>
</dbReference>
<name>A0A0J6F0Q7_COCPO</name>
<dbReference type="GO" id="GO:0055085">
    <property type="term" value="P:transmembrane transport"/>
    <property type="evidence" value="ECO:0007669"/>
    <property type="project" value="InterPro"/>
</dbReference>
<feature type="transmembrane region" description="Helical" evidence="6">
    <location>
        <begin position="297"/>
        <end position="316"/>
    </location>
</feature>
<dbReference type="EMBL" id="DS268109">
    <property type="protein sequence ID" value="KMM66466.1"/>
    <property type="molecule type" value="Genomic_DNA"/>
</dbReference>
<feature type="transmembrane region" description="Helical" evidence="6">
    <location>
        <begin position="130"/>
        <end position="148"/>
    </location>
</feature>
<keyword evidence="2 6" id="KW-0812">Transmembrane</keyword>
<evidence type="ECO:0000259" key="7">
    <source>
        <dbReference type="PROSITE" id="PS50801"/>
    </source>
</evidence>
<dbReference type="AlphaFoldDB" id="A0A0J6F0Q7"/>
<evidence type="ECO:0000256" key="1">
    <source>
        <dbReference type="ARBA" id="ARBA00004141"/>
    </source>
</evidence>
<dbReference type="VEuPathDB" id="FungiDB:CPAG_02805"/>
<keyword evidence="3 6" id="KW-1133">Transmembrane helix</keyword>
<accession>A0A0J6F0Q7</accession>
<dbReference type="FunFam" id="3.30.750.24:FF:000036">
    <property type="entry name" value="Putative sulfate transporter YPR003C"/>
    <property type="match status" value="1"/>
</dbReference>
<keyword evidence="4 6" id="KW-0472">Membrane</keyword>
<reference evidence="8 9" key="1">
    <citation type="submission" date="2007-06" db="EMBL/GenBank/DDBJ databases">
        <title>The Genome Sequence of Coccidioides posadasii RMSCC_3488.</title>
        <authorList>
            <consortium name="Coccidioides Genome Resources Consortium"/>
            <consortium name="The Broad Institute Genome Sequencing Platform"/>
            <person name="Henn M.R."/>
            <person name="Sykes S."/>
            <person name="Young S."/>
            <person name="Jaffe D."/>
            <person name="Berlin A."/>
            <person name="Alvarez P."/>
            <person name="Butler J."/>
            <person name="Gnerre S."/>
            <person name="Grabherr M."/>
            <person name="Mauceli E."/>
            <person name="Brockman W."/>
            <person name="Kodira C."/>
            <person name="Alvarado L."/>
            <person name="Zeng Q."/>
            <person name="Crawford M."/>
            <person name="Antoine C."/>
            <person name="Devon K."/>
            <person name="Galgiani J."/>
            <person name="Orsborn K."/>
            <person name="Lewis M.L."/>
            <person name="Nusbaum C."/>
            <person name="Galagan J."/>
            <person name="Birren B."/>
        </authorList>
    </citation>
    <scope>NUCLEOTIDE SEQUENCE [LARGE SCALE GENOMIC DNA]</scope>
    <source>
        <strain evidence="8 9">RMSCC 3488</strain>
    </source>
</reference>
<dbReference type="InterPro" id="IPR002645">
    <property type="entry name" value="STAS_dom"/>
</dbReference>
<feature type="transmembrane region" description="Helical" evidence="6">
    <location>
        <begin position="464"/>
        <end position="482"/>
    </location>
</feature>
<dbReference type="PROSITE" id="PS50801">
    <property type="entry name" value="STAS"/>
    <property type="match status" value="1"/>
</dbReference>
<dbReference type="InterPro" id="IPR011547">
    <property type="entry name" value="SLC26A/SulP_dom"/>
</dbReference>
<dbReference type="CDD" id="cd07042">
    <property type="entry name" value="STAS_SulP_like_sulfate_transporter"/>
    <property type="match status" value="1"/>
</dbReference>
<reference evidence="9" key="3">
    <citation type="journal article" date="2010" name="Genome Res.">
        <title>Population genomic sequencing of Coccidioides fungi reveals recent hybridization and transposon control.</title>
        <authorList>
            <person name="Neafsey D.E."/>
            <person name="Barker B.M."/>
            <person name="Sharpton T.J."/>
            <person name="Stajich J.E."/>
            <person name="Park D.J."/>
            <person name="Whiston E."/>
            <person name="Hung C.-Y."/>
            <person name="McMahan C."/>
            <person name="White J."/>
            <person name="Sykes S."/>
            <person name="Heiman D."/>
            <person name="Young S."/>
            <person name="Zeng Q."/>
            <person name="Abouelleil A."/>
            <person name="Aftuck L."/>
            <person name="Bessette D."/>
            <person name="Brown A."/>
            <person name="FitzGerald M."/>
            <person name="Lui A."/>
            <person name="Macdonald J.P."/>
            <person name="Priest M."/>
            <person name="Orbach M.J."/>
            <person name="Galgiani J.N."/>
            <person name="Kirkland T.N."/>
            <person name="Cole G.T."/>
            <person name="Birren B.W."/>
            <person name="Henn M.R."/>
            <person name="Taylor J.W."/>
            <person name="Rounsley S.D."/>
        </authorList>
    </citation>
    <scope>NUCLEOTIDE SEQUENCE [LARGE SCALE GENOMIC DNA]</scope>
    <source>
        <strain evidence="9">RMSCC 3488</strain>
    </source>
</reference>
<evidence type="ECO:0000313" key="8">
    <source>
        <dbReference type="EMBL" id="KMM66466.1"/>
    </source>
</evidence>
<evidence type="ECO:0000256" key="2">
    <source>
        <dbReference type="ARBA" id="ARBA00022692"/>
    </source>
</evidence>
<comment type="subcellular location">
    <subcellularLocation>
        <location evidence="1">Membrane</location>
        <topology evidence="1">Multi-pass membrane protein</topology>
    </subcellularLocation>
</comment>
<feature type="transmembrane region" description="Helical" evidence="6">
    <location>
        <begin position="213"/>
        <end position="233"/>
    </location>
</feature>
<evidence type="ECO:0000256" key="3">
    <source>
        <dbReference type="ARBA" id="ARBA00022989"/>
    </source>
</evidence>
<evidence type="ECO:0000313" key="9">
    <source>
        <dbReference type="Proteomes" id="UP000054567"/>
    </source>
</evidence>
<sequence>MSGAPGHSDANSGNVEDETSRLLELERNGIAAGGSRHGTFSPDTHQYPNRGTSASPSLRHGCTLPGSSSQSIRGDGISSAPFHVATGKSATRQLADAHGVKNRRIMYLAYYVPFFNWISQYQWRYLRGDFISAVTVASVYIPLGLSLASNVAHIPALNGLYSFVFHPLMYALLGSSPQVIVGPEAPGSLLVATVVRNAVDDGKSIDDDLLANAQIAGIVTGMAGAMILIAGLTRLGFLDNILSRPFLRGFISAIGFVIFVDQLVPEMGLSDRAKHDGLVTHGSSWDKLVFLFLNVRYSHALTCAVSFGSFAIIMMFRTLKKFLEPRFPSVVFFPDQLLVVIFSAIFTWKFGWAEQGLHILGDIKGAGNHTFGFRWPFQWSQLDHIRTAMSTSFIISLLGFFESSIAAKGLRSTVQDGIEGMTYSPNRELVALGTANILGGCFMALPSFGGYGRSKLSAATGGKTPMSSIFLCLITVICIVYLLPYFYYLPMGVLSAVISVVSWSLIEECPDDIRFFIRIRGWSELILMLLIFVSTVFYSLYLGIALGMGLSILQVIRHATKPRIQILGKLSGTDNRFENAELHPERVEFIEGCLIVKIPEPLTFANTGDLKNRLRRLEFYGTNAAHPALPRLRSPEHNRNMIFDIHGVTSIDGSGVQVLSEIVQEYIDQDVRVFFCRIPRPESEVFRLMVKSGIVDICGGMTHFVESVDEALKLTETPHIHME</sequence>
<feature type="transmembrane region" description="Helical" evidence="6">
    <location>
        <begin position="160"/>
        <end position="180"/>
    </location>
</feature>
<proteinExistence type="predicted"/>
<evidence type="ECO:0000256" key="4">
    <source>
        <dbReference type="ARBA" id="ARBA00023136"/>
    </source>
</evidence>
<feature type="transmembrane region" description="Helical" evidence="6">
    <location>
        <begin position="328"/>
        <end position="348"/>
    </location>
</feature>
<dbReference type="PANTHER" id="PTHR11814">
    <property type="entry name" value="SULFATE TRANSPORTER"/>
    <property type="match status" value="1"/>
</dbReference>